<protein>
    <submittedName>
        <fullName evidence="9">Sugar ABC transporter permease</fullName>
    </submittedName>
</protein>
<dbReference type="Gene3D" id="1.10.3720.10">
    <property type="entry name" value="MetI-like"/>
    <property type="match status" value="1"/>
</dbReference>
<keyword evidence="6 7" id="KW-0472">Membrane</keyword>
<evidence type="ECO:0000313" key="9">
    <source>
        <dbReference type="EMBL" id="OYO07934.1"/>
    </source>
</evidence>
<keyword evidence="2 7" id="KW-0813">Transport</keyword>
<comment type="similarity">
    <text evidence="7">Belongs to the binding-protein-dependent transport system permease family.</text>
</comment>
<dbReference type="GO" id="GO:0005886">
    <property type="term" value="C:plasma membrane"/>
    <property type="evidence" value="ECO:0007669"/>
    <property type="project" value="UniProtKB-SubCell"/>
</dbReference>
<sequence length="312" mass="33997">MTALTQGASRTASRSARRRRSATRPSAWWAVLFVGPMFSGLAVFYLWPAVRTLYLSFNEAGVFGGTTFVGLENYAKLFADPALGQAMINTGIYTAISLLGIPLALVIAALLNTSGLRGRGVYRVLYFLPVVTMPAAVSIVWRMIYNGDFGVANQLLGVFGIEGRSWLTDPDTALVAISIVGIWAALGTNIVIFLAGLQGVPRGMMEAAELDGAGPVRRFWHVTVPLISPSVFFVSVITVINSLQVFDLVFVMMGLYNPAMPRVKTVVYLFYEAGFVRSDQGGAAAVAFVLLLIILLLTVVQFVMQRRWVHYE</sequence>
<feature type="transmembrane region" description="Helical" evidence="7">
    <location>
        <begin position="173"/>
        <end position="197"/>
    </location>
</feature>
<evidence type="ECO:0000259" key="8">
    <source>
        <dbReference type="PROSITE" id="PS50928"/>
    </source>
</evidence>
<comment type="subcellular location">
    <subcellularLocation>
        <location evidence="1 7">Cell membrane</location>
        <topology evidence="1 7">Multi-pass membrane protein</topology>
    </subcellularLocation>
</comment>
<reference evidence="9 10" key="1">
    <citation type="submission" date="2017-07" db="EMBL/GenBank/DDBJ databases">
        <title>Draft whole genome sequences of clinical Proprionibacteriaceae strains.</title>
        <authorList>
            <person name="Bernier A.-M."/>
            <person name="Bernard K."/>
            <person name="Domingo M.-C."/>
        </authorList>
    </citation>
    <scope>NUCLEOTIDE SEQUENCE [LARGE SCALE GENOMIC DNA]</scope>
    <source>
        <strain evidence="9 10">NML 030167</strain>
    </source>
</reference>
<dbReference type="InterPro" id="IPR051393">
    <property type="entry name" value="ABC_transporter_permease"/>
</dbReference>
<keyword evidence="3" id="KW-1003">Cell membrane</keyword>
<dbReference type="InterPro" id="IPR000515">
    <property type="entry name" value="MetI-like"/>
</dbReference>
<dbReference type="Proteomes" id="UP000215896">
    <property type="component" value="Unassembled WGS sequence"/>
</dbReference>
<evidence type="ECO:0000256" key="3">
    <source>
        <dbReference type="ARBA" id="ARBA00022475"/>
    </source>
</evidence>
<dbReference type="AlphaFoldDB" id="A0A255G514"/>
<feature type="domain" description="ABC transmembrane type-1" evidence="8">
    <location>
        <begin position="86"/>
        <end position="301"/>
    </location>
</feature>
<evidence type="ECO:0000256" key="6">
    <source>
        <dbReference type="ARBA" id="ARBA00023136"/>
    </source>
</evidence>
<keyword evidence="4 7" id="KW-0812">Transmembrane</keyword>
<name>A0A255G514_9ACTN</name>
<evidence type="ECO:0000256" key="5">
    <source>
        <dbReference type="ARBA" id="ARBA00022989"/>
    </source>
</evidence>
<evidence type="ECO:0000256" key="4">
    <source>
        <dbReference type="ARBA" id="ARBA00022692"/>
    </source>
</evidence>
<dbReference type="PANTHER" id="PTHR30193">
    <property type="entry name" value="ABC TRANSPORTER PERMEASE PROTEIN"/>
    <property type="match status" value="1"/>
</dbReference>
<dbReference type="PANTHER" id="PTHR30193:SF37">
    <property type="entry name" value="INNER MEMBRANE ABC TRANSPORTER PERMEASE PROTEIN YCJO"/>
    <property type="match status" value="1"/>
</dbReference>
<dbReference type="InterPro" id="IPR035906">
    <property type="entry name" value="MetI-like_sf"/>
</dbReference>
<dbReference type="Pfam" id="PF00528">
    <property type="entry name" value="BPD_transp_1"/>
    <property type="match status" value="1"/>
</dbReference>
<organism evidence="9 10">
    <name type="scientific">Enemella evansiae</name>
    <dbReference type="NCBI Taxonomy" id="2016499"/>
    <lineage>
        <taxon>Bacteria</taxon>
        <taxon>Bacillati</taxon>
        <taxon>Actinomycetota</taxon>
        <taxon>Actinomycetes</taxon>
        <taxon>Propionibacteriales</taxon>
        <taxon>Propionibacteriaceae</taxon>
        <taxon>Enemella</taxon>
    </lineage>
</organism>
<evidence type="ECO:0000256" key="1">
    <source>
        <dbReference type="ARBA" id="ARBA00004651"/>
    </source>
</evidence>
<evidence type="ECO:0000313" key="10">
    <source>
        <dbReference type="Proteomes" id="UP000215896"/>
    </source>
</evidence>
<dbReference type="GO" id="GO:0055085">
    <property type="term" value="P:transmembrane transport"/>
    <property type="evidence" value="ECO:0007669"/>
    <property type="project" value="InterPro"/>
</dbReference>
<proteinExistence type="inferred from homology"/>
<dbReference type="EMBL" id="NMVO01000019">
    <property type="protein sequence ID" value="OYO07934.1"/>
    <property type="molecule type" value="Genomic_DNA"/>
</dbReference>
<evidence type="ECO:0000256" key="7">
    <source>
        <dbReference type="RuleBase" id="RU363032"/>
    </source>
</evidence>
<accession>A0A255G514</accession>
<dbReference type="CDD" id="cd06261">
    <property type="entry name" value="TM_PBP2"/>
    <property type="match status" value="1"/>
</dbReference>
<feature type="transmembrane region" description="Helical" evidence="7">
    <location>
        <begin position="124"/>
        <end position="144"/>
    </location>
</feature>
<keyword evidence="5 7" id="KW-1133">Transmembrane helix</keyword>
<keyword evidence="10" id="KW-1185">Reference proteome</keyword>
<gene>
    <name evidence="9" type="ORF">CGZ94_20980</name>
</gene>
<evidence type="ECO:0000256" key="2">
    <source>
        <dbReference type="ARBA" id="ARBA00022448"/>
    </source>
</evidence>
<dbReference type="SUPFAM" id="SSF161098">
    <property type="entry name" value="MetI-like"/>
    <property type="match status" value="1"/>
</dbReference>
<feature type="transmembrane region" description="Helical" evidence="7">
    <location>
        <begin position="27"/>
        <end position="47"/>
    </location>
</feature>
<feature type="transmembrane region" description="Helical" evidence="7">
    <location>
        <begin position="283"/>
        <end position="304"/>
    </location>
</feature>
<comment type="caution">
    <text evidence="9">The sequence shown here is derived from an EMBL/GenBank/DDBJ whole genome shotgun (WGS) entry which is preliminary data.</text>
</comment>
<dbReference type="PROSITE" id="PS50928">
    <property type="entry name" value="ABC_TM1"/>
    <property type="match status" value="1"/>
</dbReference>
<dbReference type="OrthoDB" id="9804439at2"/>
<feature type="transmembrane region" description="Helical" evidence="7">
    <location>
        <begin position="91"/>
        <end position="112"/>
    </location>
</feature>